<feature type="region of interest" description="Disordered" evidence="1">
    <location>
        <begin position="481"/>
        <end position="500"/>
    </location>
</feature>
<keyword evidence="3" id="KW-1185">Reference proteome</keyword>
<proteinExistence type="predicted"/>
<sequence>METSEPLVEQYTNQTDIDDEVVKYQQIIRRLWNRRNTLSAVSRLPTETLSIIFELRAAEASNATSVGAHDKRWLSITGVCSRWREVARACPNLWGYFHCRERPEWLEEKLRLSKAAPIHIVCSNNYSPRSEVVLATLLEYHNRIFTLDIVSGLDALKLAGPVLPKMTQLRVLRLRLAHSSVPGEIFTSPNDFAKCDAPQLGRIEFYSIRFYWNSALINNINELRVILSPTDSLQPILLALTKTTRLEVLELREFLQRPSSNVITNNPLPHPNLPHLTTLSITQQYFDTPSPLDFLSHITCPKLSNLQLSLRGIPSQSSINLDGIITMSAIVLNNRVDVTQANLRTTPASVSFGVLSDSVGDEWSVLQLSSLSIDVMWDVSAPEIVRDSALNLLQFLPLRTVQTLLVNQAIPLYPTSQPHLLSTDDWVALLQGLPSLEELRVNVSFGVLKALEATISTHNDGPVSKSAASLPAPLEIPKQPEHSALRPSQEPGTAGAGVAATSTSLLSNEATVEGEIVDRETVLDDDNDLQEGNTFYVPLLRRFEIQGWSLRHGADEVADMDAASYRAETSLDALIGCLQARQEGGHGVEILGVQYCRHFTQEEVELLEGSVEELEVKWDGDEIFTIEDEESYEDSDDLDPYEDLYDPWDLW</sequence>
<evidence type="ECO:0008006" key="4">
    <source>
        <dbReference type="Google" id="ProtNLM"/>
    </source>
</evidence>
<comment type="caution">
    <text evidence="2">The sequence shown here is derived from an EMBL/GenBank/DDBJ whole genome shotgun (WGS) entry which is preliminary data.</text>
</comment>
<evidence type="ECO:0000256" key="1">
    <source>
        <dbReference type="SAM" id="MobiDB-lite"/>
    </source>
</evidence>
<name>A0ABR3JRU8_9AGAR</name>
<evidence type="ECO:0000313" key="3">
    <source>
        <dbReference type="Proteomes" id="UP001556367"/>
    </source>
</evidence>
<reference evidence="3" key="1">
    <citation type="submission" date="2024-06" db="EMBL/GenBank/DDBJ databases">
        <title>Multi-omics analyses provide insights into the biosynthesis of the anticancer antibiotic pleurotin in Hohenbuehelia grisea.</title>
        <authorList>
            <person name="Weaver J.A."/>
            <person name="Alberti F."/>
        </authorList>
    </citation>
    <scope>NUCLEOTIDE SEQUENCE [LARGE SCALE GENOMIC DNA]</scope>
    <source>
        <strain evidence="3">T-177</strain>
    </source>
</reference>
<accession>A0ABR3JRU8</accession>
<gene>
    <name evidence="2" type="ORF">HGRIS_000393</name>
</gene>
<evidence type="ECO:0000313" key="2">
    <source>
        <dbReference type="EMBL" id="KAL0958237.1"/>
    </source>
</evidence>
<protein>
    <recommendedName>
        <fullName evidence="4">F-box domain-containing protein</fullName>
    </recommendedName>
</protein>
<organism evidence="2 3">
    <name type="scientific">Hohenbuehelia grisea</name>
    <dbReference type="NCBI Taxonomy" id="104357"/>
    <lineage>
        <taxon>Eukaryota</taxon>
        <taxon>Fungi</taxon>
        <taxon>Dikarya</taxon>
        <taxon>Basidiomycota</taxon>
        <taxon>Agaricomycotina</taxon>
        <taxon>Agaricomycetes</taxon>
        <taxon>Agaricomycetidae</taxon>
        <taxon>Agaricales</taxon>
        <taxon>Pleurotineae</taxon>
        <taxon>Pleurotaceae</taxon>
        <taxon>Hohenbuehelia</taxon>
    </lineage>
</organism>
<dbReference type="EMBL" id="JASNQZ010000004">
    <property type="protein sequence ID" value="KAL0958237.1"/>
    <property type="molecule type" value="Genomic_DNA"/>
</dbReference>
<dbReference type="Proteomes" id="UP001556367">
    <property type="component" value="Unassembled WGS sequence"/>
</dbReference>